<feature type="DNA-binding region" description="H-T-H motif" evidence="4">
    <location>
        <begin position="61"/>
        <end position="80"/>
    </location>
</feature>
<keyword evidence="2 4" id="KW-0238">DNA-binding</keyword>
<dbReference type="InterPro" id="IPR001647">
    <property type="entry name" value="HTH_TetR"/>
</dbReference>
<feature type="region of interest" description="Disordered" evidence="5">
    <location>
        <begin position="263"/>
        <end position="282"/>
    </location>
</feature>
<dbReference type="EMBL" id="QUAK01000120">
    <property type="protein sequence ID" value="RFU84391.1"/>
    <property type="molecule type" value="Genomic_DNA"/>
</dbReference>
<accession>A0A372M0I4</accession>
<dbReference type="OrthoDB" id="329481at2"/>
<dbReference type="InterPro" id="IPR004111">
    <property type="entry name" value="Repressor_TetR_C"/>
</dbReference>
<evidence type="ECO:0000256" key="5">
    <source>
        <dbReference type="SAM" id="MobiDB-lite"/>
    </source>
</evidence>
<feature type="region of interest" description="Disordered" evidence="5">
    <location>
        <begin position="1"/>
        <end position="42"/>
    </location>
</feature>
<sequence>MTGGAPPSSSPPSPSPDEHGAREEADAPPRRRLGKRPGRRPLVDRRRAVDAVADLGFRDITVSSVAQRLGVRPSTLYRYFATREELLAQAVDARFEEPEQSPEQGPGARHWRDCLAAQAWALWEVYARHPGLAQAVTALPTTPPAMTRRIDRTAVRLLDLGFSTEDAVLAVDVIGELALDTFLLGRITEAPDAGDGAGDVDMDMDMDLRSSTAGADRRARVAAAAPLLDPRLRGLIQEAVTAEPRAWFARKLDLVLDGLSLRAPGEQDTEDRGGHGRSVATP</sequence>
<proteinExistence type="predicted"/>
<keyword evidence="1" id="KW-0805">Transcription regulation</keyword>
<dbReference type="SUPFAM" id="SSF46689">
    <property type="entry name" value="Homeodomain-like"/>
    <property type="match status" value="1"/>
</dbReference>
<feature type="compositionally biased region" description="Basic residues" evidence="5">
    <location>
        <begin position="30"/>
        <end position="39"/>
    </location>
</feature>
<dbReference type="Gene3D" id="1.10.357.10">
    <property type="entry name" value="Tetracycline Repressor, domain 2"/>
    <property type="match status" value="1"/>
</dbReference>
<dbReference type="Pfam" id="PF00440">
    <property type="entry name" value="TetR_N"/>
    <property type="match status" value="1"/>
</dbReference>
<evidence type="ECO:0000256" key="1">
    <source>
        <dbReference type="ARBA" id="ARBA00023015"/>
    </source>
</evidence>
<dbReference type="GO" id="GO:0045892">
    <property type="term" value="P:negative regulation of DNA-templated transcription"/>
    <property type="evidence" value="ECO:0007669"/>
    <property type="project" value="InterPro"/>
</dbReference>
<dbReference type="AlphaFoldDB" id="A0A372M0I4"/>
<dbReference type="InterPro" id="IPR036271">
    <property type="entry name" value="Tet_transcr_reg_TetR-rel_C_sf"/>
</dbReference>
<dbReference type="RefSeq" id="WP_128557882.1">
    <property type="nucleotide sequence ID" value="NZ_QUAK01000120.1"/>
</dbReference>
<dbReference type="PANTHER" id="PTHR30055">
    <property type="entry name" value="HTH-TYPE TRANSCRIPTIONAL REGULATOR RUTR"/>
    <property type="match status" value="1"/>
</dbReference>
<comment type="caution">
    <text evidence="7">The sequence shown here is derived from an EMBL/GenBank/DDBJ whole genome shotgun (WGS) entry which is preliminary data.</text>
</comment>
<dbReference type="Proteomes" id="UP000263094">
    <property type="component" value="Unassembled WGS sequence"/>
</dbReference>
<evidence type="ECO:0000259" key="6">
    <source>
        <dbReference type="PROSITE" id="PS50977"/>
    </source>
</evidence>
<keyword evidence="8" id="KW-1185">Reference proteome</keyword>
<dbReference type="Gene3D" id="1.10.10.60">
    <property type="entry name" value="Homeodomain-like"/>
    <property type="match status" value="1"/>
</dbReference>
<protein>
    <submittedName>
        <fullName evidence="7">TetR/AcrR family transcriptional regulator</fullName>
    </submittedName>
</protein>
<evidence type="ECO:0000256" key="3">
    <source>
        <dbReference type="ARBA" id="ARBA00023163"/>
    </source>
</evidence>
<keyword evidence="3" id="KW-0804">Transcription</keyword>
<evidence type="ECO:0000256" key="2">
    <source>
        <dbReference type="ARBA" id="ARBA00023125"/>
    </source>
</evidence>
<dbReference type="SUPFAM" id="SSF48498">
    <property type="entry name" value="Tetracyclin repressor-like, C-terminal domain"/>
    <property type="match status" value="1"/>
</dbReference>
<dbReference type="PROSITE" id="PS50977">
    <property type="entry name" value="HTH_TETR_2"/>
    <property type="match status" value="1"/>
</dbReference>
<dbReference type="GO" id="GO:0000976">
    <property type="term" value="F:transcription cis-regulatory region binding"/>
    <property type="evidence" value="ECO:0007669"/>
    <property type="project" value="TreeGrafter"/>
</dbReference>
<dbReference type="Pfam" id="PF02909">
    <property type="entry name" value="TetR_C_1"/>
    <property type="match status" value="1"/>
</dbReference>
<dbReference type="InterPro" id="IPR009057">
    <property type="entry name" value="Homeodomain-like_sf"/>
</dbReference>
<evidence type="ECO:0000313" key="7">
    <source>
        <dbReference type="EMBL" id="RFU84391.1"/>
    </source>
</evidence>
<feature type="domain" description="HTH tetR-type" evidence="6">
    <location>
        <begin position="38"/>
        <end position="98"/>
    </location>
</feature>
<gene>
    <name evidence="7" type="ORF">DY218_22270</name>
</gene>
<name>A0A372M0I4_9ACTN</name>
<organism evidence="7 8">
    <name type="scientific">Streptomyces triticagri</name>
    <dbReference type="NCBI Taxonomy" id="2293568"/>
    <lineage>
        <taxon>Bacteria</taxon>
        <taxon>Bacillati</taxon>
        <taxon>Actinomycetota</taxon>
        <taxon>Actinomycetes</taxon>
        <taxon>Kitasatosporales</taxon>
        <taxon>Streptomycetaceae</taxon>
        <taxon>Streptomyces</taxon>
    </lineage>
</organism>
<dbReference type="InterPro" id="IPR050109">
    <property type="entry name" value="HTH-type_TetR-like_transc_reg"/>
</dbReference>
<reference evidence="7 8" key="1">
    <citation type="submission" date="2018-08" db="EMBL/GenBank/DDBJ databases">
        <title>Isolation, diversity and antifungal activity of Actinobacteria from wheat.</title>
        <authorList>
            <person name="Han C."/>
        </authorList>
    </citation>
    <scope>NUCLEOTIDE SEQUENCE [LARGE SCALE GENOMIC DNA]</scope>
    <source>
        <strain evidence="7 8">NEAU-YY421</strain>
    </source>
</reference>
<dbReference type="GO" id="GO:0003700">
    <property type="term" value="F:DNA-binding transcription factor activity"/>
    <property type="evidence" value="ECO:0007669"/>
    <property type="project" value="TreeGrafter"/>
</dbReference>
<evidence type="ECO:0000313" key="8">
    <source>
        <dbReference type="Proteomes" id="UP000263094"/>
    </source>
</evidence>
<feature type="compositionally biased region" description="Basic and acidic residues" evidence="5">
    <location>
        <begin position="16"/>
        <end position="29"/>
    </location>
</feature>
<dbReference type="PANTHER" id="PTHR30055:SF151">
    <property type="entry name" value="TRANSCRIPTIONAL REGULATORY PROTEIN"/>
    <property type="match status" value="1"/>
</dbReference>
<evidence type="ECO:0000256" key="4">
    <source>
        <dbReference type="PROSITE-ProRule" id="PRU00335"/>
    </source>
</evidence>